<dbReference type="PROSITE" id="PS50005">
    <property type="entry name" value="TPR"/>
    <property type="match status" value="2"/>
</dbReference>
<organism evidence="8 9">
    <name type="scientific">Phytohabitans kaempferiae</name>
    <dbReference type="NCBI Taxonomy" id="1620943"/>
    <lineage>
        <taxon>Bacteria</taxon>
        <taxon>Bacillati</taxon>
        <taxon>Actinomycetota</taxon>
        <taxon>Actinomycetes</taxon>
        <taxon>Micromonosporales</taxon>
        <taxon>Micromonosporaceae</taxon>
    </lineage>
</organism>
<dbReference type="Proteomes" id="UP001589867">
    <property type="component" value="Unassembled WGS sequence"/>
</dbReference>
<dbReference type="Gene3D" id="3.40.50.300">
    <property type="entry name" value="P-loop containing nucleotide triphosphate hydrolases"/>
    <property type="match status" value="1"/>
</dbReference>
<evidence type="ECO:0000256" key="3">
    <source>
        <dbReference type="PROSITE-ProRule" id="PRU00339"/>
    </source>
</evidence>
<dbReference type="PANTHER" id="PTHR47691:SF3">
    <property type="entry name" value="HTH-TYPE TRANSCRIPTIONAL REGULATOR RV0890C-RELATED"/>
    <property type="match status" value="1"/>
</dbReference>
<dbReference type="SUPFAM" id="SSF46894">
    <property type="entry name" value="C-terminal effector domain of the bipartite response regulators"/>
    <property type="match status" value="1"/>
</dbReference>
<dbReference type="Gene3D" id="1.10.260.40">
    <property type="entry name" value="lambda repressor-like DNA-binding domains"/>
    <property type="match status" value="1"/>
</dbReference>
<dbReference type="InterPro" id="IPR036388">
    <property type="entry name" value="WH-like_DNA-bd_sf"/>
</dbReference>
<dbReference type="SMART" id="SM01043">
    <property type="entry name" value="BTAD"/>
    <property type="match status" value="1"/>
</dbReference>
<feature type="region of interest" description="Disordered" evidence="5">
    <location>
        <begin position="160"/>
        <end position="189"/>
    </location>
</feature>
<dbReference type="InterPro" id="IPR027417">
    <property type="entry name" value="P-loop_NTPase"/>
</dbReference>
<comment type="similarity">
    <text evidence="1">Belongs to the AfsR/DnrI/RedD regulatory family.</text>
</comment>
<keyword evidence="3" id="KW-0802">TPR repeat</keyword>
<dbReference type="SUPFAM" id="SSF47413">
    <property type="entry name" value="lambda repressor-like DNA-binding domains"/>
    <property type="match status" value="1"/>
</dbReference>
<dbReference type="Gene3D" id="1.10.10.10">
    <property type="entry name" value="Winged helix-like DNA-binding domain superfamily/Winged helix DNA-binding domain"/>
    <property type="match status" value="1"/>
</dbReference>
<evidence type="ECO:0000259" key="6">
    <source>
        <dbReference type="PROSITE" id="PS50943"/>
    </source>
</evidence>
<gene>
    <name evidence="8" type="ORF">ACFFIA_28975</name>
</gene>
<protein>
    <submittedName>
        <fullName evidence="8">BTAD domain-containing putative transcriptional regulator</fullName>
    </submittedName>
</protein>
<feature type="DNA-binding region" description="OmpR/PhoB-type" evidence="4">
    <location>
        <begin position="81"/>
        <end position="201"/>
    </location>
</feature>
<dbReference type="SMART" id="SM00028">
    <property type="entry name" value="TPR"/>
    <property type="match status" value="5"/>
</dbReference>
<feature type="domain" description="HTH cro/C1-type" evidence="6">
    <location>
        <begin position="16"/>
        <end position="71"/>
    </location>
</feature>
<dbReference type="Pfam" id="PF13424">
    <property type="entry name" value="TPR_12"/>
    <property type="match status" value="2"/>
</dbReference>
<dbReference type="SUPFAM" id="SSF48452">
    <property type="entry name" value="TPR-like"/>
    <property type="match status" value="2"/>
</dbReference>
<evidence type="ECO:0000313" key="8">
    <source>
        <dbReference type="EMBL" id="MFC0531687.1"/>
    </source>
</evidence>
<feature type="repeat" description="TPR" evidence="3">
    <location>
        <begin position="932"/>
        <end position="965"/>
    </location>
</feature>
<dbReference type="PRINTS" id="PR00364">
    <property type="entry name" value="DISEASERSIST"/>
</dbReference>
<evidence type="ECO:0000256" key="2">
    <source>
        <dbReference type="ARBA" id="ARBA00023125"/>
    </source>
</evidence>
<evidence type="ECO:0000256" key="1">
    <source>
        <dbReference type="ARBA" id="ARBA00005820"/>
    </source>
</evidence>
<dbReference type="Pfam" id="PF13191">
    <property type="entry name" value="AAA_16"/>
    <property type="match status" value="1"/>
</dbReference>
<evidence type="ECO:0000256" key="5">
    <source>
        <dbReference type="SAM" id="MobiDB-lite"/>
    </source>
</evidence>
<feature type="repeat" description="TPR" evidence="3">
    <location>
        <begin position="972"/>
        <end position="1005"/>
    </location>
</feature>
<accession>A0ABV6MAD6</accession>
<dbReference type="RefSeq" id="WP_377256546.1">
    <property type="nucleotide sequence ID" value="NZ_JBHLUH010000061.1"/>
</dbReference>
<dbReference type="InterPro" id="IPR011990">
    <property type="entry name" value="TPR-like_helical_dom_sf"/>
</dbReference>
<dbReference type="CDD" id="cd15831">
    <property type="entry name" value="BTAD"/>
    <property type="match status" value="1"/>
</dbReference>
<sequence>MVEALGEQAARLGALVRRFRHQAGLTQQEAAERAGMSVGGLRDLEQGRVERPRPATMRRLAAALDLPESAAAELDRMRLREPATGYGLWLGVLGPLTVTVWGEPVDPGSTGQSALLGLLALQANTPVSVDALADVVWGERPPPAAAELIQSRISRLRQRLRPPVRAAAPGTPRRRSAPPHTGAPPPAPPLIAMKGGYQLTVTDEQLDLLAFRRLVERARRAAGDGDHAAAYTGYQRAVTLRRGEPLADVAPLRSHPAVAALDREWRRAVIEYADTAASLGRHGAVVPLLRQVTETGPLDEPAHARLIAALAGGGEPAEALAVYERLRRRLAEELGVDPVPELRRLHQAILRGEPARTGPAPAVPAGPPVEPPAAGPAGPPAVAALARLDVPAQLPIEPPAFTGRQPELARLDAALEIAAQGRTPVVCVVSGSAGVGKTALVVHWGHRLRDRFPDGQLYLNLRGYGADGDAAASELDPDDAVRAFLDALAVPAERIPASPEAQAALYRSLLAGRRMLVVLDNARDAERVRPLLPGSPGCLVLVTSRDQLTGLVAAEGAHPVPVPLLSAAESRDLLACRLGADRTTAEPDAVDAIIERCAGLPLALAVVAARAIVDPGQPLEAFAAQLRDTASYLDTFDAGDPATTVRVVFSWSYRALTAPAGRLFRLLGLHPGPDVTVPAAASVAGVAGDTARGLLGELTRAHLIAAHAPDRYAFHDLLRAYAGELAHAAHTEDERRTAERRTLDHYLRTGRAAAVLLDQHHEPDEPLPPCPGVTTVELTDHQEALAWFTAEHRNLMAAVRHAESGGFDQYAPRFAHVMAQFLDRRGLWHDHVAVLRAALRAAERLADRTGQAEAHRHLGHAHMRVGRYGEARAHLGYALDHFTQAGDQVGQAHTHRYLAHLTDRQGQGEQALAHAERALALYRASGHQRGQADALNGVGWHLALLGDYERAVEYCRQALSLQQRLGDRNAEAGTWDSLGYAYHHLGRYAEAAECYRRAIAMNRDLGDRYDEATNLVQLGETLLATGEIEAARDEWRRALEILEALGHPDAERVRQKLAAQRT</sequence>
<dbReference type="Gene3D" id="1.25.40.10">
    <property type="entry name" value="Tetratricopeptide repeat domain"/>
    <property type="match status" value="2"/>
</dbReference>
<reference evidence="8 9" key="1">
    <citation type="submission" date="2024-09" db="EMBL/GenBank/DDBJ databases">
        <authorList>
            <person name="Sun Q."/>
            <person name="Mori K."/>
        </authorList>
    </citation>
    <scope>NUCLEOTIDE SEQUENCE [LARGE SCALE GENOMIC DNA]</scope>
    <source>
        <strain evidence="8 9">TBRC 3947</strain>
    </source>
</reference>
<keyword evidence="9" id="KW-1185">Reference proteome</keyword>
<evidence type="ECO:0000256" key="4">
    <source>
        <dbReference type="PROSITE-ProRule" id="PRU01091"/>
    </source>
</evidence>
<name>A0ABV6MAD6_9ACTN</name>
<evidence type="ECO:0000259" key="7">
    <source>
        <dbReference type="PROSITE" id="PS51755"/>
    </source>
</evidence>
<dbReference type="InterPro" id="IPR001867">
    <property type="entry name" value="OmpR/PhoB-type_DNA-bd"/>
</dbReference>
<proteinExistence type="inferred from homology"/>
<dbReference type="CDD" id="cd00093">
    <property type="entry name" value="HTH_XRE"/>
    <property type="match status" value="1"/>
</dbReference>
<evidence type="ECO:0000313" key="9">
    <source>
        <dbReference type="Proteomes" id="UP001589867"/>
    </source>
</evidence>
<dbReference type="SMART" id="SM00862">
    <property type="entry name" value="Trans_reg_C"/>
    <property type="match status" value="1"/>
</dbReference>
<dbReference type="Pfam" id="PF03704">
    <property type="entry name" value="BTAD"/>
    <property type="match status" value="1"/>
</dbReference>
<dbReference type="SUPFAM" id="SSF52540">
    <property type="entry name" value="P-loop containing nucleoside triphosphate hydrolases"/>
    <property type="match status" value="1"/>
</dbReference>
<dbReference type="Pfam" id="PF13560">
    <property type="entry name" value="HTH_31"/>
    <property type="match status" value="1"/>
</dbReference>
<dbReference type="InterPro" id="IPR019734">
    <property type="entry name" value="TPR_rpt"/>
</dbReference>
<feature type="domain" description="OmpR/PhoB-type" evidence="7">
    <location>
        <begin position="81"/>
        <end position="201"/>
    </location>
</feature>
<dbReference type="InterPro" id="IPR041664">
    <property type="entry name" value="AAA_16"/>
</dbReference>
<feature type="region of interest" description="Disordered" evidence="5">
    <location>
        <begin position="354"/>
        <end position="378"/>
    </location>
</feature>
<dbReference type="EMBL" id="JBHLUH010000061">
    <property type="protein sequence ID" value="MFC0531687.1"/>
    <property type="molecule type" value="Genomic_DNA"/>
</dbReference>
<dbReference type="InterPro" id="IPR001387">
    <property type="entry name" value="Cro/C1-type_HTH"/>
</dbReference>
<dbReference type="InterPro" id="IPR016032">
    <property type="entry name" value="Sig_transdc_resp-reg_C-effctor"/>
</dbReference>
<dbReference type="InterPro" id="IPR010982">
    <property type="entry name" value="Lambda_DNA-bd_dom_sf"/>
</dbReference>
<dbReference type="PANTHER" id="PTHR47691">
    <property type="entry name" value="REGULATOR-RELATED"/>
    <property type="match status" value="1"/>
</dbReference>
<dbReference type="InterPro" id="IPR005158">
    <property type="entry name" value="BTAD"/>
</dbReference>
<dbReference type="PROSITE" id="PS51755">
    <property type="entry name" value="OMPR_PHOB"/>
    <property type="match status" value="1"/>
</dbReference>
<keyword evidence="2 4" id="KW-0238">DNA-binding</keyword>
<comment type="caution">
    <text evidence="8">The sequence shown here is derived from an EMBL/GenBank/DDBJ whole genome shotgun (WGS) entry which is preliminary data.</text>
</comment>
<dbReference type="PROSITE" id="PS50943">
    <property type="entry name" value="HTH_CROC1"/>
    <property type="match status" value="1"/>
</dbReference>
<dbReference type="SMART" id="SM00530">
    <property type="entry name" value="HTH_XRE"/>
    <property type="match status" value="1"/>
</dbReference>
<feature type="compositionally biased region" description="Pro residues" evidence="5">
    <location>
        <begin position="361"/>
        <end position="378"/>
    </location>
</feature>